<keyword evidence="4 6" id="KW-0658">Purine biosynthesis</keyword>
<evidence type="ECO:0000256" key="2">
    <source>
        <dbReference type="ARBA" id="ARBA00022741"/>
    </source>
</evidence>
<dbReference type="STRING" id="35525.A0A162D4G7"/>
<dbReference type="GO" id="GO:0005829">
    <property type="term" value="C:cytosol"/>
    <property type="evidence" value="ECO:0007669"/>
    <property type="project" value="TreeGrafter"/>
</dbReference>
<keyword evidence="3 6" id="KW-0332">GMP biosynthesis</keyword>
<evidence type="ECO:0000256" key="5">
    <source>
        <dbReference type="ARBA" id="ARBA00022840"/>
    </source>
</evidence>
<dbReference type="GO" id="GO:0003921">
    <property type="term" value="F:GMP synthase activity"/>
    <property type="evidence" value="ECO:0007669"/>
    <property type="project" value="InterPro"/>
</dbReference>
<organism evidence="8 9">
    <name type="scientific">Daphnia magna</name>
    <dbReference type="NCBI Taxonomy" id="35525"/>
    <lineage>
        <taxon>Eukaryota</taxon>
        <taxon>Metazoa</taxon>
        <taxon>Ecdysozoa</taxon>
        <taxon>Arthropoda</taxon>
        <taxon>Crustacea</taxon>
        <taxon>Branchiopoda</taxon>
        <taxon>Diplostraca</taxon>
        <taxon>Cladocera</taxon>
        <taxon>Anomopoda</taxon>
        <taxon>Daphniidae</taxon>
        <taxon>Daphnia</taxon>
    </lineage>
</organism>
<keyword evidence="9" id="KW-1185">Reference proteome</keyword>
<proteinExistence type="predicted"/>
<protein>
    <submittedName>
        <fullName evidence="8">Putative GMP synthase</fullName>
    </submittedName>
</protein>
<dbReference type="Gene3D" id="3.40.50.620">
    <property type="entry name" value="HUPs"/>
    <property type="match status" value="1"/>
</dbReference>
<dbReference type="AlphaFoldDB" id="A0A162D4G7"/>
<evidence type="ECO:0000256" key="1">
    <source>
        <dbReference type="ARBA" id="ARBA00022598"/>
    </source>
</evidence>
<keyword evidence="5 6" id="KW-0067">ATP-binding</keyword>
<accession>A0A162D4G7</accession>
<comment type="caution">
    <text evidence="8">The sequence shown here is derived from an EMBL/GenBank/DDBJ whole genome shotgun (WGS) entry which is preliminary data.</text>
</comment>
<evidence type="ECO:0000256" key="4">
    <source>
        <dbReference type="ARBA" id="ARBA00022755"/>
    </source>
</evidence>
<dbReference type="GO" id="GO:0005524">
    <property type="term" value="F:ATP binding"/>
    <property type="evidence" value="ECO:0007669"/>
    <property type="project" value="UniProtKB-UniRule"/>
</dbReference>
<name>A0A162D4G7_9CRUS</name>
<dbReference type="PANTHER" id="PTHR11922">
    <property type="entry name" value="GMP SYNTHASE-RELATED"/>
    <property type="match status" value="1"/>
</dbReference>
<evidence type="ECO:0000313" key="8">
    <source>
        <dbReference type="EMBL" id="KZS06764.1"/>
    </source>
</evidence>
<keyword evidence="2 6" id="KW-0547">Nucleotide-binding</keyword>
<dbReference type="OrthoDB" id="1724632at2759"/>
<dbReference type="PROSITE" id="PS51553">
    <property type="entry name" value="GMPS_ATP_PPASE"/>
    <property type="match status" value="1"/>
</dbReference>
<evidence type="ECO:0000256" key="3">
    <source>
        <dbReference type="ARBA" id="ARBA00022749"/>
    </source>
</evidence>
<evidence type="ECO:0000259" key="7">
    <source>
        <dbReference type="PROSITE" id="PS51553"/>
    </source>
</evidence>
<dbReference type="SUPFAM" id="SSF52402">
    <property type="entry name" value="Adenine nucleotide alpha hydrolases-like"/>
    <property type="match status" value="1"/>
</dbReference>
<dbReference type="InterPro" id="IPR025777">
    <property type="entry name" value="GMPS_ATP_PPase_dom"/>
</dbReference>
<dbReference type="EMBL" id="LRGB01002624">
    <property type="protein sequence ID" value="KZS06764.1"/>
    <property type="molecule type" value="Genomic_DNA"/>
</dbReference>
<gene>
    <name evidence="8" type="ORF">APZ42_029684</name>
</gene>
<reference evidence="8 9" key="1">
    <citation type="submission" date="2016-03" db="EMBL/GenBank/DDBJ databases">
        <title>EvidentialGene: Evidence-directed Construction of Genes on Genomes.</title>
        <authorList>
            <person name="Gilbert D.G."/>
            <person name="Choi J.-H."/>
            <person name="Mockaitis K."/>
            <person name="Colbourne J."/>
            <person name="Pfrender M."/>
        </authorList>
    </citation>
    <scope>NUCLEOTIDE SEQUENCE [LARGE SCALE GENOMIC DNA]</scope>
    <source>
        <strain evidence="8 9">Xinb3</strain>
        <tissue evidence="8">Complete organism</tissue>
    </source>
</reference>
<dbReference type="InterPro" id="IPR014729">
    <property type="entry name" value="Rossmann-like_a/b/a_fold"/>
</dbReference>
<keyword evidence="1" id="KW-0436">Ligase</keyword>
<feature type="binding site" evidence="6">
    <location>
        <begin position="60"/>
        <end position="66"/>
    </location>
    <ligand>
        <name>ATP</name>
        <dbReference type="ChEBI" id="CHEBI:30616"/>
    </ligand>
</feature>
<sequence length="184" mass="21257">MWVICYRMLNKELGRKMLHNFLFDMSGLQGGFTLEKREQLCIDYIRRTVGRDNIVLMLVRGGVDSAVCVALLLKALLQGDDSSQVQDIHIDNGFLRKDESEQVVNSLQQLRLNLRVIFLDRSEYYDWPKCDTKLIGASSCHISISTVYNTCSTAEFFYRQWLLIFSSYLRLDSTDLAVNMDTAY</sequence>
<dbReference type="PANTHER" id="PTHR11922:SF2">
    <property type="entry name" value="GMP SYNTHASE [GLUTAMINE-HYDROLYZING]"/>
    <property type="match status" value="1"/>
</dbReference>
<dbReference type="Proteomes" id="UP000076858">
    <property type="component" value="Unassembled WGS sequence"/>
</dbReference>
<evidence type="ECO:0000313" key="9">
    <source>
        <dbReference type="Proteomes" id="UP000076858"/>
    </source>
</evidence>
<evidence type="ECO:0000256" key="6">
    <source>
        <dbReference type="PROSITE-ProRule" id="PRU00886"/>
    </source>
</evidence>
<feature type="domain" description="GMPS ATP-PPase" evidence="7">
    <location>
        <begin position="32"/>
        <end position="184"/>
    </location>
</feature>